<gene>
    <name evidence="3" type="ORF">GCM10025867_37620</name>
</gene>
<organism evidence="3 4">
    <name type="scientific">Frondihabitans sucicola</name>
    <dbReference type="NCBI Taxonomy" id="1268041"/>
    <lineage>
        <taxon>Bacteria</taxon>
        <taxon>Bacillati</taxon>
        <taxon>Actinomycetota</taxon>
        <taxon>Actinomycetes</taxon>
        <taxon>Micrococcales</taxon>
        <taxon>Microbacteriaceae</taxon>
        <taxon>Frondihabitans</taxon>
    </lineage>
</organism>
<evidence type="ECO:0000256" key="1">
    <source>
        <dbReference type="ARBA" id="ARBA00022679"/>
    </source>
</evidence>
<dbReference type="Gene3D" id="3.40.50.2000">
    <property type="entry name" value="Glycogen Phosphorylase B"/>
    <property type="match status" value="1"/>
</dbReference>
<dbReference type="EMBL" id="AP027732">
    <property type="protein sequence ID" value="BDZ51521.1"/>
    <property type="molecule type" value="Genomic_DNA"/>
</dbReference>
<proteinExistence type="predicted"/>
<keyword evidence="1" id="KW-0808">Transferase</keyword>
<evidence type="ECO:0000259" key="2">
    <source>
        <dbReference type="Pfam" id="PF00534"/>
    </source>
</evidence>
<evidence type="ECO:0000313" key="3">
    <source>
        <dbReference type="EMBL" id="BDZ51521.1"/>
    </source>
</evidence>
<dbReference type="Pfam" id="PF00534">
    <property type="entry name" value="Glycos_transf_1"/>
    <property type="match status" value="1"/>
</dbReference>
<accession>A0ABM8GSS0</accession>
<protein>
    <recommendedName>
        <fullName evidence="2">Glycosyl transferase family 1 domain-containing protein</fullName>
    </recommendedName>
</protein>
<dbReference type="InterPro" id="IPR001296">
    <property type="entry name" value="Glyco_trans_1"/>
</dbReference>
<dbReference type="PANTHER" id="PTHR46401">
    <property type="entry name" value="GLYCOSYLTRANSFERASE WBBK-RELATED"/>
    <property type="match status" value="1"/>
</dbReference>
<dbReference type="Proteomes" id="UP001321486">
    <property type="component" value="Chromosome"/>
</dbReference>
<sequence>MSHVASGHERVRAAFAQRAAALAATLLGTGPVEVPVYDAPLDALASGDNGSVALARVVDRLVSGRRTDELWLTLTVLTTVFPSETLLLEARRNLATLARADFFVWLLAETAQVAYERGRGERFAEVLEDKVVAEVDGCARSNRNTGIQRVVRETMSRWYGRFPVRLVAWNDRSNAFQDLTAAQRVRVLQWGKVEPDAEIDRDLDDNISPILVPWRCRIILPEVCTRGQSAVYESIGRYSGNTISAIGYDCIPLVSPEALPPPGGTDFLHYLRVLREAEVVSPISRAATAEFDGFFSAVAAQNRPTPRVVECELAADAPPSTPGSLGLGRSLSTPLLVAVGTHEPRKNHLAILQASEILWREGLEFEVMFLGGAGFGTSFDTRLEELIALGRPVSARRGVSDDFLWSAYREAAFTLFPSLHEGYGLPVAESIACGTPVITTDYGSTLEIAERGGALVIDPRSDAALVTAMRDLLSGGEALAKLSAECRAARLRTWDDYSDELWAVLTAGATLGAFA</sequence>
<dbReference type="PANTHER" id="PTHR46401:SF8">
    <property type="entry name" value="BLL6006 PROTEIN"/>
    <property type="match status" value="1"/>
</dbReference>
<evidence type="ECO:0000313" key="4">
    <source>
        <dbReference type="Proteomes" id="UP001321486"/>
    </source>
</evidence>
<feature type="domain" description="Glycosyl transferase family 1" evidence="2">
    <location>
        <begin position="333"/>
        <end position="484"/>
    </location>
</feature>
<keyword evidence="4" id="KW-1185">Reference proteome</keyword>
<name>A0ABM8GSS0_9MICO</name>
<dbReference type="SUPFAM" id="SSF53756">
    <property type="entry name" value="UDP-Glycosyltransferase/glycogen phosphorylase"/>
    <property type="match status" value="1"/>
</dbReference>
<reference evidence="4" key="1">
    <citation type="journal article" date="2019" name="Int. J. Syst. Evol. Microbiol.">
        <title>The Global Catalogue of Microorganisms (GCM) 10K type strain sequencing project: providing services to taxonomists for standard genome sequencing and annotation.</title>
        <authorList>
            <consortium name="The Broad Institute Genomics Platform"/>
            <consortium name="The Broad Institute Genome Sequencing Center for Infectious Disease"/>
            <person name="Wu L."/>
            <person name="Ma J."/>
        </authorList>
    </citation>
    <scope>NUCLEOTIDE SEQUENCE [LARGE SCALE GENOMIC DNA]</scope>
    <source>
        <strain evidence="4">NBRC 108728</strain>
    </source>
</reference>